<accession>A0A378SJ74</accession>
<dbReference type="RefSeq" id="WP_115327155.1">
    <property type="nucleotide sequence ID" value="NZ_JACKST010000030.1"/>
</dbReference>
<evidence type="ECO:0000259" key="2">
    <source>
        <dbReference type="Pfam" id="PF11887"/>
    </source>
</evidence>
<dbReference type="PANTHER" id="PTHR33371:SF19">
    <property type="entry name" value="MCE-FAMILY PROTEIN MCE4A"/>
    <property type="match status" value="1"/>
</dbReference>
<proteinExistence type="predicted"/>
<dbReference type="InterPro" id="IPR024516">
    <property type="entry name" value="Mce_C"/>
</dbReference>
<dbReference type="PANTHER" id="PTHR33371">
    <property type="entry name" value="INTERMEMBRANE PHOSPHOLIPID TRANSPORT SYSTEM BINDING PROTEIN MLAD-RELATED"/>
    <property type="match status" value="1"/>
</dbReference>
<dbReference type="GO" id="GO:0005576">
    <property type="term" value="C:extracellular region"/>
    <property type="evidence" value="ECO:0007669"/>
    <property type="project" value="TreeGrafter"/>
</dbReference>
<feature type="domain" description="Mammalian cell entry C-terminal" evidence="2">
    <location>
        <begin position="120"/>
        <end position="333"/>
    </location>
</feature>
<sequence>MKSAVIHPVIGLISLAAVASLTAVSVTLFRDGFAESVPLTVISPRAGLVMNPDAKVQLHGVQVGKVVSIDYRDDGTAALHLAIDPARQNIIPADVTVDIASTTVFGAKSVRLVPPADPSPSPVHAGQILGADRVMIEANTLFEQLVAVLDTITPEKLNQTLGAIATAMRGRGTMIGQGLADLNSALAQIDPSLPALEHDLSTAPAVLRSYADAAPDLMSIVAAATEIGSSIVETENELDALLVSAVGLGEVGSEVLADNGPPLTEVLRLLAPTTELLRDYHPALSCGLGSLTVMANNPPLDVPGVEVLAGFFWGQDRYRYPADLPRVAATGGPQCTDLPKIPYGKAPPFVVTDTGANPWKYGNRGPIVNSELLKQIMFGPIDGPPRNSAQIGQPG</sequence>
<organism evidence="3 4">
    <name type="scientific">Mycolicibacterium gilvum</name>
    <dbReference type="NCBI Taxonomy" id="1804"/>
    <lineage>
        <taxon>Bacteria</taxon>
        <taxon>Bacillati</taxon>
        <taxon>Actinomycetota</taxon>
        <taxon>Actinomycetes</taxon>
        <taxon>Mycobacteriales</taxon>
        <taxon>Mycobacteriaceae</taxon>
        <taxon>Mycolicibacterium</taxon>
    </lineage>
</organism>
<dbReference type="NCBIfam" id="TIGR00996">
    <property type="entry name" value="Mtu_fam_mce"/>
    <property type="match status" value="1"/>
</dbReference>
<evidence type="ECO:0000313" key="4">
    <source>
        <dbReference type="Proteomes" id="UP000254291"/>
    </source>
</evidence>
<dbReference type="InterPro" id="IPR003399">
    <property type="entry name" value="Mce/MlaD"/>
</dbReference>
<dbReference type="InterPro" id="IPR052336">
    <property type="entry name" value="MlaD_Phospholipid_Transporter"/>
</dbReference>
<reference evidence="3 4" key="1">
    <citation type="submission" date="2018-06" db="EMBL/GenBank/DDBJ databases">
        <authorList>
            <consortium name="Pathogen Informatics"/>
            <person name="Doyle S."/>
        </authorList>
    </citation>
    <scope>NUCLEOTIDE SEQUENCE [LARGE SCALE GENOMIC DNA]</scope>
    <source>
        <strain evidence="3 4">NCTC10742</strain>
    </source>
</reference>
<dbReference type="Pfam" id="PF02470">
    <property type="entry name" value="MlaD"/>
    <property type="match status" value="1"/>
</dbReference>
<dbReference type="AlphaFoldDB" id="A0A378SJ74"/>
<dbReference type="GO" id="GO:0051701">
    <property type="term" value="P:biological process involved in interaction with host"/>
    <property type="evidence" value="ECO:0007669"/>
    <property type="project" value="TreeGrafter"/>
</dbReference>
<dbReference type="Proteomes" id="UP000254291">
    <property type="component" value="Unassembled WGS sequence"/>
</dbReference>
<gene>
    <name evidence="3" type="ORF">NCTC10742_02088</name>
</gene>
<protein>
    <submittedName>
        <fullName evidence="3">Virulence factor Mce family protein</fullName>
    </submittedName>
</protein>
<name>A0A378SJ74_9MYCO</name>
<dbReference type="InterPro" id="IPR005693">
    <property type="entry name" value="Mce"/>
</dbReference>
<feature type="domain" description="Mce/MlaD" evidence="1">
    <location>
        <begin position="37"/>
        <end position="115"/>
    </location>
</feature>
<dbReference type="EMBL" id="UGQM01000001">
    <property type="protein sequence ID" value="STZ42872.1"/>
    <property type="molecule type" value="Genomic_DNA"/>
</dbReference>
<evidence type="ECO:0000259" key="1">
    <source>
        <dbReference type="Pfam" id="PF02470"/>
    </source>
</evidence>
<dbReference type="Pfam" id="PF11887">
    <property type="entry name" value="Mce4_CUP1"/>
    <property type="match status" value="1"/>
</dbReference>
<evidence type="ECO:0000313" key="3">
    <source>
        <dbReference type="EMBL" id="STZ42872.1"/>
    </source>
</evidence>